<dbReference type="InterPro" id="IPR038765">
    <property type="entry name" value="Papain-like_cys_pep_sf"/>
</dbReference>
<evidence type="ECO:0000256" key="1">
    <source>
        <dbReference type="SAM" id="MobiDB-lite"/>
    </source>
</evidence>
<dbReference type="Gene3D" id="3.90.70.80">
    <property type="match status" value="1"/>
</dbReference>
<dbReference type="InterPro" id="IPR050704">
    <property type="entry name" value="Peptidase_C85-like"/>
</dbReference>
<dbReference type="PROSITE" id="PS50802">
    <property type="entry name" value="OTU"/>
    <property type="match status" value="1"/>
</dbReference>
<dbReference type="OrthoDB" id="415023at2759"/>
<protein>
    <recommendedName>
        <fullName evidence="2">OTU domain-containing protein</fullName>
    </recommendedName>
</protein>
<dbReference type="PANTHER" id="PTHR12419:SF10">
    <property type="entry name" value="DEUBIQUITINASE OTUD6B"/>
    <property type="match status" value="1"/>
</dbReference>
<proteinExistence type="predicted"/>
<dbReference type="SUPFAM" id="SSF54001">
    <property type="entry name" value="Cysteine proteinases"/>
    <property type="match status" value="1"/>
</dbReference>
<evidence type="ECO:0000313" key="4">
    <source>
        <dbReference type="Proteomes" id="UP000748531"/>
    </source>
</evidence>
<dbReference type="EMBL" id="LUCH01005887">
    <property type="protein sequence ID" value="KAF5397706.1"/>
    <property type="molecule type" value="Genomic_DNA"/>
</dbReference>
<dbReference type="Proteomes" id="UP000748531">
    <property type="component" value="Unassembled WGS sequence"/>
</dbReference>
<reference evidence="3" key="1">
    <citation type="submission" date="2019-05" db="EMBL/GenBank/DDBJ databases">
        <title>Annotation for the trematode Paragonimus heterotremus.</title>
        <authorList>
            <person name="Choi Y.-J."/>
        </authorList>
    </citation>
    <scope>NUCLEOTIDE SEQUENCE</scope>
    <source>
        <strain evidence="3">LC</strain>
    </source>
</reference>
<evidence type="ECO:0000313" key="3">
    <source>
        <dbReference type="EMBL" id="KAF5397706.1"/>
    </source>
</evidence>
<evidence type="ECO:0000259" key="2">
    <source>
        <dbReference type="PROSITE" id="PS50802"/>
    </source>
</evidence>
<comment type="caution">
    <text evidence="3">The sequence shown here is derived from an EMBL/GenBank/DDBJ whole genome shotgun (WGS) entry which is preliminary data.</text>
</comment>
<keyword evidence="4" id="KW-1185">Reference proteome</keyword>
<accession>A0A8J4STK3</accession>
<dbReference type="InterPro" id="IPR003323">
    <property type="entry name" value="OTU_dom"/>
</dbReference>
<feature type="region of interest" description="Disordered" evidence="1">
    <location>
        <begin position="111"/>
        <end position="151"/>
    </location>
</feature>
<feature type="domain" description="OTU" evidence="2">
    <location>
        <begin position="173"/>
        <end position="309"/>
    </location>
</feature>
<gene>
    <name evidence="3" type="ORF">PHET_09276</name>
</gene>
<name>A0A8J4STK3_9TREM</name>
<dbReference type="GO" id="GO:0016579">
    <property type="term" value="P:protein deubiquitination"/>
    <property type="evidence" value="ECO:0007669"/>
    <property type="project" value="TreeGrafter"/>
</dbReference>
<dbReference type="AlphaFoldDB" id="A0A8J4STK3"/>
<sequence length="309" mass="35199">MNKHTSHDKNCLFTASRSGAAFCRSLLKFLCLLGFRLLRVPLLNCLLAPETQNMLANSSTSDPNDQTSYVTADCERAGGNNMQQENEKTGERCQRMLSTMFSEKLILGTSDTTENVGSKESYKPSRAARRREKRAEQRRAQEEALSKAAASADLSSRGKEWKRIEEQLFSRKLRIYEIPSDGDCLYRSIAHQLIQRKIAVPDLQSGCSIADRKPLTLLDDPAHLAQSLRFIASHYLRENRGTFLSFMISSDSGGQMTDDEYNAYCDSVEKPSVWGGQVEVSFYISPVIDFVTYVVNWYYYYYYYYSPKC</sequence>
<dbReference type="Pfam" id="PF02338">
    <property type="entry name" value="OTU"/>
    <property type="match status" value="1"/>
</dbReference>
<dbReference type="GO" id="GO:0004843">
    <property type="term" value="F:cysteine-type deubiquitinase activity"/>
    <property type="evidence" value="ECO:0007669"/>
    <property type="project" value="TreeGrafter"/>
</dbReference>
<organism evidence="3 4">
    <name type="scientific">Paragonimus heterotremus</name>
    <dbReference type="NCBI Taxonomy" id="100268"/>
    <lineage>
        <taxon>Eukaryota</taxon>
        <taxon>Metazoa</taxon>
        <taxon>Spiralia</taxon>
        <taxon>Lophotrochozoa</taxon>
        <taxon>Platyhelminthes</taxon>
        <taxon>Trematoda</taxon>
        <taxon>Digenea</taxon>
        <taxon>Plagiorchiida</taxon>
        <taxon>Troglotremata</taxon>
        <taxon>Troglotrematidae</taxon>
        <taxon>Paragonimus</taxon>
    </lineage>
</organism>
<dbReference type="PANTHER" id="PTHR12419">
    <property type="entry name" value="OTU DOMAIN CONTAINING PROTEIN"/>
    <property type="match status" value="1"/>
</dbReference>
<feature type="compositionally biased region" description="Basic and acidic residues" evidence="1">
    <location>
        <begin position="133"/>
        <end position="145"/>
    </location>
</feature>